<dbReference type="GO" id="GO:0016779">
    <property type="term" value="F:nucleotidyltransferase activity"/>
    <property type="evidence" value="ECO:0007669"/>
    <property type="project" value="InterPro"/>
</dbReference>
<dbReference type="GO" id="GO:0051607">
    <property type="term" value="P:defense response to virus"/>
    <property type="evidence" value="ECO:0007669"/>
    <property type="project" value="UniProtKB-KW"/>
</dbReference>
<reference evidence="3" key="1">
    <citation type="submission" date="2016-11" db="EMBL/GenBank/DDBJ databases">
        <authorList>
            <person name="Varghese N."/>
            <person name="Submissions S."/>
        </authorList>
    </citation>
    <scope>NUCLEOTIDE SEQUENCE [LARGE SCALE GENOMIC DNA]</scope>
    <source>
        <strain evidence="3">YR203</strain>
    </source>
</reference>
<dbReference type="SUPFAM" id="SSF81301">
    <property type="entry name" value="Nucleotidyltransferase"/>
    <property type="match status" value="1"/>
</dbReference>
<dbReference type="EMBL" id="FQVE01000004">
    <property type="protein sequence ID" value="SHG06966.1"/>
    <property type="molecule type" value="Genomic_DNA"/>
</dbReference>
<dbReference type="CDD" id="cd05400">
    <property type="entry name" value="NT_2-5OAS_ClassI-CCAase"/>
    <property type="match status" value="1"/>
</dbReference>
<keyword evidence="1" id="KW-0051">Antiviral defense</keyword>
<dbReference type="Proteomes" id="UP000184108">
    <property type="component" value="Unassembled WGS sequence"/>
</dbReference>
<dbReference type="AlphaFoldDB" id="A0A1M5GT71"/>
<dbReference type="InterPro" id="IPR006116">
    <property type="entry name" value="NT_2-5OAS_ClassI-CCAase"/>
</dbReference>
<name>A0A1M5GT71_9FLAO</name>
<sequence>MIDIFKDYILQREELLARIAQELQLDKTRLERMETAYNTVADLLKKDSDFFNDLVIEIYAQGSTRTGTTVKPINDKDFDLDTVLHIYDPYYKHSPEDIYNALVKALEKDSYYKAIMEKKKRCVRLNYKSDFHMDILPACMPNSFEKEVIKIPEKALKNWSSGNPKGFSIWFLSAANTASEPLLRKNFDSLVKAQVETEKLPQEVYFKTPLQRATQLIKRYRDIYFQDKDYRVSSIVITTLLGQLYQGENSIFETIDNVVKRIKDNFSVAVNQGIRFKIYNPVNPEEDFTDSWTSSHYSAFYSFIADFHIKWQNLKFSFETSKEDYIKLFGEGIYKKALNEQIVAFSKSSNNVFTKASSLITTGAALTNVQGNINSNTGIKNESHHNFGGKY</sequence>
<dbReference type="Pfam" id="PF18144">
    <property type="entry name" value="SMODS"/>
    <property type="match status" value="1"/>
</dbReference>
<accession>A0A1M5GT71</accession>
<organism evidence="2 3">
    <name type="scientific">Chryseobacterium vrystaatense</name>
    <dbReference type="NCBI Taxonomy" id="307480"/>
    <lineage>
        <taxon>Bacteria</taxon>
        <taxon>Pseudomonadati</taxon>
        <taxon>Bacteroidota</taxon>
        <taxon>Flavobacteriia</taxon>
        <taxon>Flavobacteriales</taxon>
        <taxon>Weeksellaceae</taxon>
        <taxon>Chryseobacterium group</taxon>
        <taxon>Chryseobacterium</taxon>
    </lineage>
</organism>
<evidence type="ECO:0000313" key="2">
    <source>
        <dbReference type="EMBL" id="SHG06966.1"/>
    </source>
</evidence>
<evidence type="ECO:0000313" key="3">
    <source>
        <dbReference type="Proteomes" id="UP000184108"/>
    </source>
</evidence>
<evidence type="ECO:0008006" key="4">
    <source>
        <dbReference type="Google" id="ProtNLM"/>
    </source>
</evidence>
<proteinExistence type="predicted"/>
<protein>
    <recommendedName>
        <fullName evidence="4">Nucleotidyltransferase</fullName>
    </recommendedName>
</protein>
<dbReference type="RefSeq" id="WP_073174639.1">
    <property type="nucleotide sequence ID" value="NZ_FQVE01000004.1"/>
</dbReference>
<evidence type="ECO:0000256" key="1">
    <source>
        <dbReference type="ARBA" id="ARBA00023118"/>
    </source>
</evidence>
<dbReference type="InterPro" id="IPR043519">
    <property type="entry name" value="NT_sf"/>
</dbReference>
<gene>
    <name evidence="2" type="ORF">SAMN02787073_3463</name>
</gene>